<dbReference type="PROSITE" id="PS50262">
    <property type="entry name" value="G_PROTEIN_RECEP_F1_2"/>
    <property type="match status" value="3"/>
</dbReference>
<dbReference type="GO" id="GO:0004930">
    <property type="term" value="F:G protein-coupled receptor activity"/>
    <property type="evidence" value="ECO:0007669"/>
    <property type="project" value="UniProtKB-KW"/>
</dbReference>
<feature type="transmembrane region" description="Helical" evidence="7">
    <location>
        <begin position="33"/>
        <end position="57"/>
    </location>
</feature>
<dbReference type="EMBL" id="RCHS01001461">
    <property type="protein sequence ID" value="RMX53383.1"/>
    <property type="molecule type" value="Genomic_DNA"/>
</dbReference>
<feature type="transmembrane region" description="Helical" evidence="7">
    <location>
        <begin position="545"/>
        <end position="568"/>
    </location>
</feature>
<keyword evidence="10" id="KW-1185">Reference proteome</keyword>
<dbReference type="GO" id="GO:0005886">
    <property type="term" value="C:plasma membrane"/>
    <property type="evidence" value="ECO:0007669"/>
    <property type="project" value="UniProtKB-SubCell"/>
</dbReference>
<keyword evidence="3 6" id="KW-0812">Transmembrane</keyword>
<comment type="caution">
    <text evidence="9">The sequence shown here is derived from an EMBL/GenBank/DDBJ whole genome shotgun (WGS) entry which is preliminary data.</text>
</comment>
<dbReference type="InterPro" id="IPR000276">
    <property type="entry name" value="GPCR_Rhodpsn"/>
</dbReference>
<sequence length="916" mass="103616">MRLTHSPHTSSSQRVRYLSNKIMVQAQDSIHCIINVVFNSFSSYTSIMLNVLAIIGMRKSSALPKILKTLLISLAVSDLCVGFCAQPIYVARLVICHYEGRALEKVKVLGIVDDFLPRAFWFASFLSVTALGAERFLAIHLHLRYQELVTHKRVVALAAVVWVVSASLSLIMSLPLPIGGPILVVIFGFCFICTSIFYCKIYSTAQRHINRIQTLHVHNNEMAVYIARMKKSGLCTCYVYVVFLLCYLPYYCTYGVGLVIREPNTTYFNFLQYTLTLVYVNSSLNPVVYCLLMRDIRQSILSILRNICRTSSLQRVEKKSRNVKMEEAENLYFSSCIMNSVLNSVSSFTAILLNVLTIHAMRKTTELPNTLKTLLLSLAVSDLCVGLLVQPLFVVELVNCNTEEDFHKPNALTLIFSSLCNIFSYASFLGVTALSIDRYLAVHLHLRYQELVTPQRVFAVVIIVWILSALLSFAEFLPLQIAETITVAVVLGCCFICTTLVYCKIYATVRRHTNQIRDLQLRQLEQGGEMVVNAAKQRKSAISAFYVYLVFLFCYLPCYCVFIVGSFIPEPKITFVDFELYASTLLFLNSSVNPVIYCWKMRHIRRSIICILRNIFCVTTDSTMADAKNQFYSSLIVNSVLNAVFSLTAVALNILTIYVMRKSSSLPPTLRTLLLSLAVSDLSVGLLAQPLYVEKLITALLQNSSDGPASSLRKCTDFIRRVILYASFFSISAVGVDRFLAVHLHLRYQELVTHKRVVAGVVLIWVFSALLSMLRIVWVDMGLVVGFFLGFCFISLTVVYCRIYFVVLHHTNQIQALQVQQVSKDGELAVNDAKQRKTVISTSYVFILFLFCYLPHYCSFVASVFVRGPNATLRLFLINTSSLLLINSSLNPIIYCWKMRQVRRGITEILRNIFLN</sequence>
<reference evidence="9 10" key="1">
    <citation type="journal article" date="2018" name="Sci. Rep.">
        <title>Comparative analysis of the Pocillopora damicornis genome highlights role of immune system in coral evolution.</title>
        <authorList>
            <person name="Cunning R."/>
            <person name="Bay R.A."/>
            <person name="Gillette P."/>
            <person name="Baker A.C."/>
            <person name="Traylor-Knowles N."/>
        </authorList>
    </citation>
    <scope>NUCLEOTIDE SEQUENCE [LARGE SCALE GENOMIC DNA]</scope>
    <source>
        <strain evidence="9">RSMAS</strain>
        <tissue evidence="9">Whole animal</tissue>
    </source>
</reference>
<feature type="transmembrane region" description="Helical" evidence="7">
    <location>
        <begin position="178"/>
        <end position="199"/>
    </location>
</feature>
<evidence type="ECO:0000256" key="7">
    <source>
        <dbReference type="SAM" id="Phobius"/>
    </source>
</evidence>
<evidence type="ECO:0000256" key="4">
    <source>
        <dbReference type="ARBA" id="ARBA00022989"/>
    </source>
</evidence>
<keyword evidence="4 7" id="KW-1133">Transmembrane helix</keyword>
<keyword evidence="5 7" id="KW-0472">Membrane</keyword>
<feature type="transmembrane region" description="Helical" evidence="7">
    <location>
        <begin position="237"/>
        <end position="260"/>
    </location>
</feature>
<organism evidence="9 10">
    <name type="scientific">Pocillopora damicornis</name>
    <name type="common">Cauliflower coral</name>
    <name type="synonym">Millepora damicornis</name>
    <dbReference type="NCBI Taxonomy" id="46731"/>
    <lineage>
        <taxon>Eukaryota</taxon>
        <taxon>Metazoa</taxon>
        <taxon>Cnidaria</taxon>
        <taxon>Anthozoa</taxon>
        <taxon>Hexacorallia</taxon>
        <taxon>Scleractinia</taxon>
        <taxon>Astrocoeniina</taxon>
        <taxon>Pocilloporidae</taxon>
        <taxon>Pocillopora</taxon>
    </lineage>
</organism>
<evidence type="ECO:0000313" key="10">
    <source>
        <dbReference type="Proteomes" id="UP000275408"/>
    </source>
</evidence>
<keyword evidence="6" id="KW-0297">G-protein coupled receptor</keyword>
<feature type="transmembrane region" description="Helical" evidence="7">
    <location>
        <begin position="485"/>
        <end position="507"/>
    </location>
</feature>
<dbReference type="PRINTS" id="PR00237">
    <property type="entry name" value="GPCRRHODOPSN"/>
</dbReference>
<feature type="domain" description="G-protein coupled receptors family 1 profile" evidence="8">
    <location>
        <begin position="49"/>
        <end position="289"/>
    </location>
</feature>
<dbReference type="InterPro" id="IPR017452">
    <property type="entry name" value="GPCR_Rhodpsn_7TM"/>
</dbReference>
<evidence type="ECO:0000256" key="5">
    <source>
        <dbReference type="ARBA" id="ARBA00023136"/>
    </source>
</evidence>
<dbReference type="Gene3D" id="1.20.1070.10">
    <property type="entry name" value="Rhodopsin 7-helix transmembrane proteins"/>
    <property type="match status" value="3"/>
</dbReference>
<keyword evidence="6" id="KW-0675">Receptor</keyword>
<dbReference type="CDD" id="cd00637">
    <property type="entry name" value="7tm_classA_rhodopsin-like"/>
    <property type="match status" value="3"/>
</dbReference>
<dbReference type="OrthoDB" id="10042731at2759"/>
<feature type="transmembrane region" description="Helical" evidence="7">
    <location>
        <begin position="757"/>
        <end position="778"/>
    </location>
</feature>
<dbReference type="PROSITE" id="PS00237">
    <property type="entry name" value="G_PROTEIN_RECEP_F1_1"/>
    <property type="match status" value="2"/>
</dbReference>
<feature type="transmembrane region" description="Helical" evidence="7">
    <location>
        <begin position="844"/>
        <end position="866"/>
    </location>
</feature>
<feature type="domain" description="G-protein coupled receptors family 1 profile" evidence="8">
    <location>
        <begin position="353"/>
        <end position="597"/>
    </location>
</feature>
<evidence type="ECO:0000256" key="1">
    <source>
        <dbReference type="ARBA" id="ARBA00004651"/>
    </source>
</evidence>
<feature type="transmembrane region" description="Helical" evidence="7">
    <location>
        <begin position="154"/>
        <end position="172"/>
    </location>
</feature>
<feature type="transmembrane region" description="Helical" evidence="7">
    <location>
        <begin position="457"/>
        <end position="479"/>
    </location>
</feature>
<evidence type="ECO:0000256" key="3">
    <source>
        <dbReference type="ARBA" id="ARBA00022692"/>
    </source>
</evidence>
<comment type="similarity">
    <text evidence="6">Belongs to the G-protein coupled receptor 1 family.</text>
</comment>
<feature type="domain" description="G-protein coupled receptors family 1 profile" evidence="8">
    <location>
        <begin position="652"/>
        <end position="895"/>
    </location>
</feature>
<proteinExistence type="inferred from homology"/>
<feature type="transmembrane region" description="Helical" evidence="7">
    <location>
        <begin position="414"/>
        <end position="436"/>
    </location>
</feature>
<feature type="transmembrane region" description="Helical" evidence="7">
    <location>
        <begin position="580"/>
        <end position="599"/>
    </location>
</feature>
<keyword evidence="2" id="KW-1003">Cell membrane</keyword>
<feature type="transmembrane region" description="Helical" evidence="7">
    <location>
        <begin position="718"/>
        <end position="736"/>
    </location>
</feature>
<feature type="transmembrane region" description="Helical" evidence="7">
    <location>
        <begin position="631"/>
        <end position="660"/>
    </location>
</feature>
<dbReference type="PANTHER" id="PTHR22750">
    <property type="entry name" value="G-PROTEIN COUPLED RECEPTOR"/>
    <property type="match status" value="1"/>
</dbReference>
<accession>A0A3M6UI75</accession>
<dbReference type="AlphaFoldDB" id="A0A3M6UI75"/>
<protein>
    <recommendedName>
        <fullName evidence="8">G-protein coupled receptors family 1 profile domain-containing protein</fullName>
    </recommendedName>
</protein>
<gene>
    <name evidence="9" type="ORF">pdam_00014251</name>
</gene>
<evidence type="ECO:0000313" key="9">
    <source>
        <dbReference type="EMBL" id="RMX53383.1"/>
    </source>
</evidence>
<evidence type="ECO:0000259" key="8">
    <source>
        <dbReference type="PROSITE" id="PS50262"/>
    </source>
</evidence>
<feature type="transmembrane region" description="Helical" evidence="7">
    <location>
        <begin position="115"/>
        <end position="133"/>
    </location>
</feature>
<name>A0A3M6UI75_POCDA</name>
<evidence type="ECO:0000256" key="6">
    <source>
        <dbReference type="RuleBase" id="RU000688"/>
    </source>
</evidence>
<feature type="transmembrane region" description="Helical" evidence="7">
    <location>
        <begin position="331"/>
        <end position="353"/>
    </location>
</feature>
<evidence type="ECO:0000256" key="2">
    <source>
        <dbReference type="ARBA" id="ARBA00022475"/>
    </source>
</evidence>
<feature type="transmembrane region" description="Helical" evidence="7">
    <location>
        <begin position="872"/>
        <end position="897"/>
    </location>
</feature>
<keyword evidence="6" id="KW-0807">Transducer</keyword>
<comment type="subcellular location">
    <subcellularLocation>
        <location evidence="1">Cell membrane</location>
        <topology evidence="1">Multi-pass membrane protein</topology>
    </subcellularLocation>
</comment>
<dbReference type="Pfam" id="PF00001">
    <property type="entry name" value="7tm_1"/>
    <property type="match status" value="6"/>
</dbReference>
<dbReference type="Proteomes" id="UP000275408">
    <property type="component" value="Unassembled WGS sequence"/>
</dbReference>
<dbReference type="SUPFAM" id="SSF81321">
    <property type="entry name" value="Family A G protein-coupled receptor-like"/>
    <property type="match status" value="3"/>
</dbReference>
<feature type="transmembrane region" description="Helical" evidence="7">
    <location>
        <begin position="784"/>
        <end position="805"/>
    </location>
</feature>